<evidence type="ECO:0000256" key="1">
    <source>
        <dbReference type="SAM" id="MobiDB-lite"/>
    </source>
</evidence>
<dbReference type="EMBL" id="MDYN01000069">
    <property type="protein sequence ID" value="OQD78969.1"/>
    <property type="molecule type" value="Genomic_DNA"/>
</dbReference>
<comment type="caution">
    <text evidence="2">The sequence shown here is derived from an EMBL/GenBank/DDBJ whole genome shotgun (WGS) entry which is preliminary data.</text>
</comment>
<feature type="region of interest" description="Disordered" evidence="1">
    <location>
        <begin position="53"/>
        <end position="80"/>
    </location>
</feature>
<organism evidence="2 3">
    <name type="scientific">Penicillium antarcticum</name>
    <dbReference type="NCBI Taxonomy" id="416450"/>
    <lineage>
        <taxon>Eukaryota</taxon>
        <taxon>Fungi</taxon>
        <taxon>Dikarya</taxon>
        <taxon>Ascomycota</taxon>
        <taxon>Pezizomycotina</taxon>
        <taxon>Eurotiomycetes</taxon>
        <taxon>Eurotiomycetidae</taxon>
        <taxon>Eurotiales</taxon>
        <taxon>Aspergillaceae</taxon>
        <taxon>Penicillium</taxon>
    </lineage>
</organism>
<keyword evidence="3" id="KW-1185">Reference proteome</keyword>
<sequence length="131" mass="14970">MAKQRPAVVLLEMQKELGFQVNLPNVETRKEERFYADLSPVADNILGRTEKELQEHRRQRNQKCHTALETPLPTLGETHSLDTEEAKISLKRCSDVGYHVFSLDVQFSFGLCLPLLLTEFEASQVKMNAKV</sequence>
<accession>A0A1V6PPP1</accession>
<name>A0A1V6PPP1_9EURO</name>
<evidence type="ECO:0000313" key="3">
    <source>
        <dbReference type="Proteomes" id="UP000191672"/>
    </source>
</evidence>
<evidence type="ECO:0000313" key="2">
    <source>
        <dbReference type="EMBL" id="OQD78969.1"/>
    </source>
</evidence>
<proteinExistence type="predicted"/>
<dbReference type="AlphaFoldDB" id="A0A1V6PPP1"/>
<dbReference type="Proteomes" id="UP000191672">
    <property type="component" value="Unassembled WGS sequence"/>
</dbReference>
<gene>
    <name evidence="2" type="ORF">PENANT_c069G00591</name>
</gene>
<protein>
    <submittedName>
        <fullName evidence="2">Uncharacterized protein</fullName>
    </submittedName>
</protein>
<reference evidence="3" key="1">
    <citation type="journal article" date="2017" name="Nat. Microbiol.">
        <title>Global analysis of biosynthetic gene clusters reveals vast potential of secondary metabolite production in Penicillium species.</title>
        <authorList>
            <person name="Nielsen J.C."/>
            <person name="Grijseels S."/>
            <person name="Prigent S."/>
            <person name="Ji B."/>
            <person name="Dainat J."/>
            <person name="Nielsen K.F."/>
            <person name="Frisvad J.C."/>
            <person name="Workman M."/>
            <person name="Nielsen J."/>
        </authorList>
    </citation>
    <scope>NUCLEOTIDE SEQUENCE [LARGE SCALE GENOMIC DNA]</scope>
    <source>
        <strain evidence="3">IBT 31811</strain>
    </source>
</reference>